<dbReference type="NCBIfam" id="TIGR03462">
    <property type="entry name" value="CarR_dom_SF"/>
    <property type="match status" value="2"/>
</dbReference>
<comment type="pathway">
    <text evidence="2">Carotenoid biosynthesis.</text>
</comment>
<comment type="subcellular location">
    <subcellularLocation>
        <location evidence="1">Membrane</location>
        <topology evidence="1">Multi-pass membrane protein</topology>
    </subcellularLocation>
</comment>
<evidence type="ECO:0000256" key="1">
    <source>
        <dbReference type="ARBA" id="ARBA00004141"/>
    </source>
</evidence>
<accession>A0ABQ2IAL4</accession>
<keyword evidence="4" id="KW-0125">Carotenoid biosynthesis</keyword>
<keyword evidence="7" id="KW-0413">Isomerase</keyword>
<proteinExistence type="predicted"/>
<name>A0ABQ2IAL4_9BACT</name>
<keyword evidence="6 8" id="KW-0472">Membrane</keyword>
<protein>
    <recommendedName>
        <fullName evidence="9">Lycopene cyclase domain-containing protein</fullName>
    </recommendedName>
</protein>
<evidence type="ECO:0000256" key="3">
    <source>
        <dbReference type="ARBA" id="ARBA00022692"/>
    </source>
</evidence>
<feature type="domain" description="Lycopene cyclase" evidence="9">
    <location>
        <begin position="129"/>
        <end position="223"/>
    </location>
</feature>
<feature type="transmembrane region" description="Helical" evidence="8">
    <location>
        <begin position="6"/>
        <end position="21"/>
    </location>
</feature>
<evidence type="ECO:0000313" key="11">
    <source>
        <dbReference type="Proteomes" id="UP000632339"/>
    </source>
</evidence>
<evidence type="ECO:0000256" key="5">
    <source>
        <dbReference type="ARBA" id="ARBA00022989"/>
    </source>
</evidence>
<feature type="transmembrane region" description="Helical" evidence="8">
    <location>
        <begin position="33"/>
        <end position="51"/>
    </location>
</feature>
<evidence type="ECO:0000256" key="2">
    <source>
        <dbReference type="ARBA" id="ARBA00004829"/>
    </source>
</evidence>
<feature type="transmembrane region" description="Helical" evidence="8">
    <location>
        <begin position="71"/>
        <end position="95"/>
    </location>
</feature>
<evidence type="ECO:0000256" key="7">
    <source>
        <dbReference type="ARBA" id="ARBA00023235"/>
    </source>
</evidence>
<dbReference type="RefSeq" id="WP_019941184.1">
    <property type="nucleotide sequence ID" value="NZ_BMLI01000002.1"/>
</dbReference>
<dbReference type="EMBL" id="BMLI01000002">
    <property type="protein sequence ID" value="GGN05341.1"/>
    <property type="molecule type" value="Genomic_DNA"/>
</dbReference>
<feature type="transmembrane region" description="Helical" evidence="8">
    <location>
        <begin position="158"/>
        <end position="176"/>
    </location>
</feature>
<reference evidence="11" key="1">
    <citation type="journal article" date="2019" name="Int. J. Syst. Evol. Microbiol.">
        <title>The Global Catalogue of Microorganisms (GCM) 10K type strain sequencing project: providing services to taxonomists for standard genome sequencing and annotation.</title>
        <authorList>
            <consortium name="The Broad Institute Genomics Platform"/>
            <consortium name="The Broad Institute Genome Sequencing Center for Infectious Disease"/>
            <person name="Wu L."/>
            <person name="Ma J."/>
        </authorList>
    </citation>
    <scope>NUCLEOTIDE SEQUENCE [LARGE SCALE GENOMIC DNA]</scope>
    <source>
        <strain evidence="11">CGMCC 1.6375</strain>
    </source>
</reference>
<keyword evidence="11" id="KW-1185">Reference proteome</keyword>
<gene>
    <name evidence="10" type="ORF">GCM10010967_45620</name>
</gene>
<dbReference type="InterPro" id="IPR017825">
    <property type="entry name" value="Lycopene_cyclase_dom"/>
</dbReference>
<feature type="transmembrane region" description="Helical" evidence="8">
    <location>
        <begin position="206"/>
        <end position="224"/>
    </location>
</feature>
<comment type="caution">
    <text evidence="10">The sequence shown here is derived from an EMBL/GenBank/DDBJ whole genome shotgun (WGS) entry which is preliminary data.</text>
</comment>
<evidence type="ECO:0000259" key="9">
    <source>
        <dbReference type="Pfam" id="PF18916"/>
    </source>
</evidence>
<feature type="transmembrane region" description="Helical" evidence="8">
    <location>
        <begin position="107"/>
        <end position="124"/>
    </location>
</feature>
<evidence type="ECO:0000313" key="10">
    <source>
        <dbReference type="EMBL" id="GGN05341.1"/>
    </source>
</evidence>
<keyword evidence="5 8" id="KW-1133">Transmembrane helix</keyword>
<keyword evidence="3 8" id="KW-0812">Transmembrane</keyword>
<dbReference type="Proteomes" id="UP000632339">
    <property type="component" value="Unassembled WGS sequence"/>
</dbReference>
<evidence type="ECO:0000256" key="6">
    <source>
        <dbReference type="ARBA" id="ARBA00023136"/>
    </source>
</evidence>
<sequence length="244" mass="28196">MRLLYLLVDLGAISVPLLASFHPRIRLDRHWKALWPAILITAVPFIVWDSYFTKIGVWGFTPQYLTGIGLFGLPIEEILFFICIPYACMFTYYCFRLWKGPEMRVKATQAVTWTFLALCVIMGLAGAGRYYTVSAVSGLAIMLMYLKWQIKPKWLGLFYYSHMFLLVPFFIVNGILTGTGPEKPVVWYNNAQNIGVRILTIPVEDVFYGMLMLLLNAFLFETFLQKSEKNNPSEHRPVRERNKL</sequence>
<feature type="domain" description="Lycopene cyclase" evidence="9">
    <location>
        <begin position="4"/>
        <end position="95"/>
    </location>
</feature>
<evidence type="ECO:0000256" key="4">
    <source>
        <dbReference type="ARBA" id="ARBA00022746"/>
    </source>
</evidence>
<evidence type="ECO:0000256" key="8">
    <source>
        <dbReference type="SAM" id="Phobius"/>
    </source>
</evidence>
<dbReference type="Pfam" id="PF18916">
    <property type="entry name" value="Lycopene_cyc"/>
    <property type="match status" value="2"/>
</dbReference>
<organism evidence="10 11">
    <name type="scientific">Dyadobacter beijingensis</name>
    <dbReference type="NCBI Taxonomy" id="365489"/>
    <lineage>
        <taxon>Bacteria</taxon>
        <taxon>Pseudomonadati</taxon>
        <taxon>Bacteroidota</taxon>
        <taxon>Cytophagia</taxon>
        <taxon>Cytophagales</taxon>
        <taxon>Spirosomataceae</taxon>
        <taxon>Dyadobacter</taxon>
    </lineage>
</organism>